<dbReference type="PIRSF" id="PIRSF003230">
    <property type="entry name" value="YbgC"/>
    <property type="match status" value="1"/>
</dbReference>
<dbReference type="GO" id="GO:0061522">
    <property type="term" value="F:1,4-dihydroxy-2-naphthoyl-CoA thioesterase activity"/>
    <property type="evidence" value="ECO:0007669"/>
    <property type="project" value="UniProtKB-EC"/>
</dbReference>
<comment type="similarity">
    <text evidence="2">Belongs to the 4-hydroxybenzoyl-CoA thioesterase family. DHNA-CoA hydrolase subfamily.</text>
</comment>
<dbReference type="GO" id="GO:0042372">
    <property type="term" value="P:phylloquinone biosynthetic process"/>
    <property type="evidence" value="ECO:0007669"/>
    <property type="project" value="UniProtKB-UniRule"/>
</dbReference>
<keyword evidence="4" id="KW-1185">Reference proteome</keyword>
<dbReference type="EC" id="3.1.2.28" evidence="2"/>
<dbReference type="RefSeq" id="WP_015204780.1">
    <property type="nucleotide sequence ID" value="NC_019753.1"/>
</dbReference>
<dbReference type="HOGENOM" id="CLU_101141_5_3_3"/>
<gene>
    <name evidence="3" type="ORF">Cri9333_3871</name>
</gene>
<dbReference type="CDD" id="cd00586">
    <property type="entry name" value="4HBT"/>
    <property type="match status" value="1"/>
</dbReference>
<comment type="catalytic activity">
    <reaction evidence="2">
        <text>1,4-dihydroxy-2-naphthoyl-CoA + H2O = 1,4-dihydroxy-2-naphthoate + CoA + H(+)</text>
        <dbReference type="Rhea" id="RHEA:26309"/>
        <dbReference type="ChEBI" id="CHEBI:11173"/>
        <dbReference type="ChEBI" id="CHEBI:15377"/>
        <dbReference type="ChEBI" id="CHEBI:15378"/>
        <dbReference type="ChEBI" id="CHEBI:57287"/>
        <dbReference type="ChEBI" id="CHEBI:58897"/>
        <dbReference type="EC" id="3.1.2.28"/>
    </reaction>
</comment>
<evidence type="ECO:0000313" key="3">
    <source>
        <dbReference type="EMBL" id="AFZ14680.1"/>
    </source>
</evidence>
<dbReference type="SUPFAM" id="SSF54637">
    <property type="entry name" value="Thioesterase/thiol ester dehydrase-isomerase"/>
    <property type="match status" value="1"/>
</dbReference>
<evidence type="ECO:0000313" key="4">
    <source>
        <dbReference type="Proteomes" id="UP000010472"/>
    </source>
</evidence>
<organism evidence="3 4">
    <name type="scientific">Crinalium epipsammum PCC 9333</name>
    <dbReference type="NCBI Taxonomy" id="1173022"/>
    <lineage>
        <taxon>Bacteria</taxon>
        <taxon>Bacillati</taxon>
        <taxon>Cyanobacteriota</taxon>
        <taxon>Cyanophyceae</taxon>
        <taxon>Gomontiellales</taxon>
        <taxon>Gomontiellaceae</taxon>
        <taxon>Crinalium</taxon>
    </lineage>
</organism>
<dbReference type="HAMAP" id="MF_02101">
    <property type="entry name" value="DHNA_CoA_hydrolase"/>
    <property type="match status" value="1"/>
</dbReference>
<dbReference type="InterPro" id="IPR006684">
    <property type="entry name" value="YbgC/YbaW"/>
</dbReference>
<accession>K9W5E5</accession>
<feature type="active site" evidence="2">
    <location>
        <position position="15"/>
    </location>
</feature>
<dbReference type="InterPro" id="IPR050563">
    <property type="entry name" value="4-hydroxybenzoyl-CoA_TE"/>
</dbReference>
<dbReference type="Pfam" id="PF13279">
    <property type="entry name" value="4HBT_2"/>
    <property type="match status" value="1"/>
</dbReference>
<dbReference type="GO" id="GO:0047617">
    <property type="term" value="F:fatty acyl-CoA hydrolase activity"/>
    <property type="evidence" value="ECO:0007669"/>
    <property type="project" value="TreeGrafter"/>
</dbReference>
<protein>
    <recommendedName>
        <fullName evidence="2">1,4-dihydroxy-2-naphthoyl-CoA hydrolase</fullName>
        <shortName evidence="2">DHNA-CoA hydrolase</shortName>
        <ecNumber evidence="2">3.1.2.28</ecNumber>
    </recommendedName>
    <alternativeName>
        <fullName evidence="2">DHNA-CoA thioesterase</fullName>
    </alternativeName>
</protein>
<dbReference type="InterPro" id="IPR029069">
    <property type="entry name" value="HotDog_dom_sf"/>
</dbReference>
<dbReference type="KEGG" id="cep:Cri9333_3871"/>
<dbReference type="STRING" id="1173022.Cri9333_3871"/>
<evidence type="ECO:0000256" key="1">
    <source>
        <dbReference type="ARBA" id="ARBA00022801"/>
    </source>
</evidence>
<evidence type="ECO:0000256" key="2">
    <source>
        <dbReference type="HAMAP-Rule" id="MF_02101"/>
    </source>
</evidence>
<dbReference type="EMBL" id="CP003620">
    <property type="protein sequence ID" value="AFZ14680.1"/>
    <property type="molecule type" value="Genomic_DNA"/>
</dbReference>
<comment type="pathway">
    <text evidence="2">Quinol/quinone metabolism; 1,4-dihydroxy-2-naphthoate biosynthesis; 1,4-dihydroxy-2-naphthoate from chorismate: step 7/7.</text>
</comment>
<dbReference type="UniPathway" id="UPA01057">
    <property type="reaction ID" value="UER01033"/>
</dbReference>
<sequence length="140" mass="15880">MSFTYTRTIYFQDTDAAGVVYFANVLAICHEAYEESLAASSINLKLFFSNQDVAIPIVHASIDFIKPLFCGDKILIHLSPKYLTEHSFEIAYNIILAQTEKLVATAITKHVCIDKMSRSRKEIPGEIKQWLHHWSDAVAM</sequence>
<proteinExistence type="inferred from homology"/>
<name>K9W5E5_9CYAN</name>
<dbReference type="UniPathway" id="UPA00995"/>
<keyword evidence="1 2" id="KW-0378">Hydrolase</keyword>
<dbReference type="Gene3D" id="3.10.129.10">
    <property type="entry name" value="Hotdog Thioesterase"/>
    <property type="match status" value="1"/>
</dbReference>
<reference evidence="3 4" key="1">
    <citation type="submission" date="2012-06" db="EMBL/GenBank/DDBJ databases">
        <title>Finished chromosome of genome of Crinalium epipsammum PCC 9333.</title>
        <authorList>
            <consortium name="US DOE Joint Genome Institute"/>
            <person name="Gugger M."/>
            <person name="Coursin T."/>
            <person name="Rippka R."/>
            <person name="Tandeau De Marsac N."/>
            <person name="Huntemann M."/>
            <person name="Wei C.-L."/>
            <person name="Han J."/>
            <person name="Detter J.C."/>
            <person name="Han C."/>
            <person name="Tapia R."/>
            <person name="Davenport K."/>
            <person name="Daligault H."/>
            <person name="Erkkila T."/>
            <person name="Gu W."/>
            <person name="Munk A.C.C."/>
            <person name="Teshima H."/>
            <person name="Xu Y."/>
            <person name="Chain P."/>
            <person name="Chen A."/>
            <person name="Krypides N."/>
            <person name="Mavromatis K."/>
            <person name="Markowitz V."/>
            <person name="Szeto E."/>
            <person name="Ivanova N."/>
            <person name="Mikhailova N."/>
            <person name="Ovchinnikova G."/>
            <person name="Pagani I."/>
            <person name="Pati A."/>
            <person name="Goodwin L."/>
            <person name="Peters L."/>
            <person name="Pitluck S."/>
            <person name="Woyke T."/>
            <person name="Kerfeld C."/>
        </authorList>
    </citation>
    <scope>NUCLEOTIDE SEQUENCE [LARGE SCALE GENOMIC DNA]</scope>
    <source>
        <strain evidence="3 4">PCC 9333</strain>
    </source>
</reference>
<dbReference type="OrthoDB" id="9800856at2"/>
<dbReference type="PATRIC" id="fig|1173022.3.peg.4171"/>
<comment type="function">
    <text evidence="2">Catalyzes the hydrolysis of 1,4-dihydroxy-2-naphthoyl-CoA (DHNA-CoA) to 1,4-dihydroxy-2-naphthoate (DHNA), a reaction involved in phylloquinone (vitamin K1) biosynthesis.</text>
</comment>
<dbReference type="InterPro" id="IPR022829">
    <property type="entry name" value="DHNA_CoA_hydrolase"/>
</dbReference>
<dbReference type="AlphaFoldDB" id="K9W5E5"/>
<dbReference type="Proteomes" id="UP000010472">
    <property type="component" value="Chromosome"/>
</dbReference>
<dbReference type="eggNOG" id="COG0824">
    <property type="taxonomic scope" value="Bacteria"/>
</dbReference>
<dbReference type="PANTHER" id="PTHR31793">
    <property type="entry name" value="4-HYDROXYBENZOYL-COA THIOESTERASE FAMILY MEMBER"/>
    <property type="match status" value="1"/>
</dbReference>
<comment type="pathway">
    <text evidence="2">Cofactor biosynthesis; phylloquinone biosynthesis.</text>
</comment>
<dbReference type="PANTHER" id="PTHR31793:SF37">
    <property type="entry name" value="ACYL-COA THIOESTER HYDROLASE YBGC"/>
    <property type="match status" value="1"/>
</dbReference>